<dbReference type="InterPro" id="IPR042197">
    <property type="entry name" value="Apaf_helical"/>
</dbReference>
<gene>
    <name evidence="7" type="ORF">DCAR_0832042</name>
</gene>
<dbReference type="Pfam" id="PF01582">
    <property type="entry name" value="TIR"/>
    <property type="match status" value="1"/>
</dbReference>
<dbReference type="SMART" id="SM00369">
    <property type="entry name" value="LRR_TYP"/>
    <property type="match status" value="4"/>
</dbReference>
<dbReference type="GO" id="GO:0051707">
    <property type="term" value="P:response to other organism"/>
    <property type="evidence" value="ECO:0007669"/>
    <property type="project" value="UniProtKB-ARBA"/>
</dbReference>
<dbReference type="InterPro" id="IPR002182">
    <property type="entry name" value="NB-ARC"/>
</dbReference>
<evidence type="ECO:0000259" key="6">
    <source>
        <dbReference type="PROSITE" id="PS50104"/>
    </source>
</evidence>
<dbReference type="FunFam" id="3.40.50.10140:FF:000007">
    <property type="entry name" value="Disease resistance protein (TIR-NBS-LRR class)"/>
    <property type="match status" value="1"/>
</dbReference>
<dbReference type="Gene3D" id="3.40.50.300">
    <property type="entry name" value="P-loop containing nucleotide triphosphate hydrolases"/>
    <property type="match status" value="1"/>
</dbReference>
<dbReference type="SUPFAM" id="SSF52200">
    <property type="entry name" value="Toll/Interleukin receptor TIR domain"/>
    <property type="match status" value="1"/>
</dbReference>
<dbReference type="SUPFAM" id="SSF52047">
    <property type="entry name" value="RNI-like"/>
    <property type="match status" value="1"/>
</dbReference>
<dbReference type="EMBL" id="CP093350">
    <property type="protein sequence ID" value="WOH12537.1"/>
    <property type="molecule type" value="Genomic_DNA"/>
</dbReference>
<sequence length="1055" mass="118788">MASASSSTPSSCASYLNPTGYHAFLSFRGEDTQFNFTSHLYHALVRHGIRTFKDDPELLSGEAITDALVSAIHQSKTYIVVLSENYASSRWCLDELINILNCCKTEQRLIIPVFYNIEPSVVRHQTGSYHEAFQKHEIRFVGEMEKIHKWRLALTEVAEFSGKHVSAKRCEAHIVNEIVEEILRKINLKALEVAKYPVGLNSRVECLMTLLSSDTEGVYRIGIYGMGGVGKTTLAKALYNQLLLRGFQGSCFLANIREVSKTVKGIVSLQQQLINDILKSKTRVKIHNVEEGTKSIREIICSAKILVLIDDIDELEQYESLVGPFASGSIVIITTRDEEILDKIEVESRYRVNELDDAESLALFTQHAFEKAKPDNTFMVLSKDILRLAGGLPLALKVFGSYLSMRSEVGWKSYIEKLQRHPNSTIQHKLLISLDALESDDPMLKKMFLDIACFFIGRKKIEVVEILKTYYSYVEHNIDILDKRCLLTTNDRDELRMHDLLRDMGREVARNNSADEPGKHSRLWASKDICIVLKKHKGTEAIEAIIPSDFYYQTALNGVSFNTETFKRMSNLRFLCLNYLSLIGSYEQIFEDLRWLCWEFCPLKCLPSEFYPQNLVVLKLPHSKLRIAWEVTMIFEKLMTLDLSDSLELTTTPDFTKFPCLETLNLEGCKSLEEVHISIGSLVKLVSLNLGGCVNLRCLPDTICNLTALKRLDIVSCRRLQALPAELGNIKSLEELNAEELTVSKLPDSIGCLSKLVVLELSYNKNLENIPDSICNLRALEVLCISGCSSVEALPLKLGNIESLRKLDAEGLSVLKLPDSIGCLGKLVELRLSSNNYLETLPGNVCNLRALEVLSISDCRSLKALPVQCGNIQSLKVLNATELTVSKLPDSIGCLFKLVQLRLNNNENLESLPDSVCNMRSLQNLEIEDCCRLLYIVKLPPNLKWIRANGCTSMKRLHVYSLKQLETLNLRNCSALAEILGLEELASLEVLHLTGCSSLTEIQGLKQLTSIRILDLGGCNSSLACTSSKCFFEVWIIYLFYTLLCLTLFFKLKFS</sequence>
<dbReference type="Gene3D" id="3.80.10.10">
    <property type="entry name" value="Ribonuclease Inhibitor"/>
    <property type="match status" value="4"/>
</dbReference>
<dbReference type="InterPro" id="IPR003591">
    <property type="entry name" value="Leu-rich_rpt_typical-subtyp"/>
</dbReference>
<dbReference type="InterPro" id="IPR003593">
    <property type="entry name" value="AAA+_ATPase"/>
</dbReference>
<dbReference type="Pfam" id="PF23598">
    <property type="entry name" value="LRR_14"/>
    <property type="match status" value="1"/>
</dbReference>
<dbReference type="GO" id="GO:0007165">
    <property type="term" value="P:signal transduction"/>
    <property type="evidence" value="ECO:0007669"/>
    <property type="project" value="InterPro"/>
</dbReference>
<dbReference type="Pfam" id="PF23282">
    <property type="entry name" value="WHD_ROQ1"/>
    <property type="match status" value="1"/>
</dbReference>
<dbReference type="PANTHER" id="PTHR11017">
    <property type="entry name" value="LEUCINE-RICH REPEAT-CONTAINING PROTEIN"/>
    <property type="match status" value="1"/>
</dbReference>
<dbReference type="PRINTS" id="PR00364">
    <property type="entry name" value="DISEASERSIST"/>
</dbReference>
<dbReference type="AlphaFoldDB" id="A0AAF0XSK9"/>
<feature type="transmembrane region" description="Helical" evidence="5">
    <location>
        <begin position="1031"/>
        <end position="1050"/>
    </location>
</feature>
<dbReference type="SMART" id="SM00382">
    <property type="entry name" value="AAA"/>
    <property type="match status" value="1"/>
</dbReference>
<keyword evidence="5" id="KW-0472">Membrane</keyword>
<dbReference type="Pfam" id="PF00931">
    <property type="entry name" value="NB-ARC"/>
    <property type="match status" value="1"/>
</dbReference>
<dbReference type="SUPFAM" id="SSF52058">
    <property type="entry name" value="L domain-like"/>
    <property type="match status" value="1"/>
</dbReference>
<evidence type="ECO:0000313" key="8">
    <source>
        <dbReference type="Proteomes" id="UP000077755"/>
    </source>
</evidence>
<dbReference type="InterPro" id="IPR044974">
    <property type="entry name" value="Disease_R_plants"/>
</dbReference>
<reference evidence="7" key="1">
    <citation type="journal article" date="2016" name="Nat. Genet.">
        <title>A high-quality carrot genome assembly provides new insights into carotenoid accumulation and asterid genome evolution.</title>
        <authorList>
            <person name="Iorizzo M."/>
            <person name="Ellison S."/>
            <person name="Senalik D."/>
            <person name="Zeng P."/>
            <person name="Satapoomin P."/>
            <person name="Huang J."/>
            <person name="Bowman M."/>
            <person name="Iovene M."/>
            <person name="Sanseverino W."/>
            <person name="Cavagnaro P."/>
            <person name="Yildiz M."/>
            <person name="Macko-Podgorni A."/>
            <person name="Moranska E."/>
            <person name="Grzebelus E."/>
            <person name="Grzebelus D."/>
            <person name="Ashrafi H."/>
            <person name="Zheng Z."/>
            <person name="Cheng S."/>
            <person name="Spooner D."/>
            <person name="Van Deynze A."/>
            <person name="Simon P."/>
        </authorList>
    </citation>
    <scope>NUCLEOTIDE SEQUENCE</scope>
    <source>
        <tissue evidence="7">Leaf</tissue>
    </source>
</reference>
<evidence type="ECO:0000256" key="4">
    <source>
        <dbReference type="ARBA" id="ARBA00023027"/>
    </source>
</evidence>
<reference evidence="7" key="2">
    <citation type="submission" date="2022-03" db="EMBL/GenBank/DDBJ databases">
        <title>Draft title - Genomic analysis of global carrot germplasm unveils the trajectory of domestication and the origin of high carotenoid orange carrot.</title>
        <authorList>
            <person name="Iorizzo M."/>
            <person name="Ellison S."/>
            <person name="Senalik D."/>
            <person name="Macko-Podgorni A."/>
            <person name="Grzebelus D."/>
            <person name="Bostan H."/>
            <person name="Rolling W."/>
            <person name="Curaba J."/>
            <person name="Simon P."/>
        </authorList>
    </citation>
    <scope>NUCLEOTIDE SEQUENCE</scope>
    <source>
        <tissue evidence="7">Leaf</tissue>
    </source>
</reference>
<dbReference type="GO" id="GO:0043531">
    <property type="term" value="F:ADP binding"/>
    <property type="evidence" value="ECO:0007669"/>
    <property type="project" value="InterPro"/>
</dbReference>
<accession>A0AAF0XSK9</accession>
<keyword evidence="5" id="KW-1133">Transmembrane helix</keyword>
<dbReference type="SUPFAM" id="SSF52540">
    <property type="entry name" value="P-loop containing nucleoside triphosphate hydrolases"/>
    <property type="match status" value="1"/>
</dbReference>
<dbReference type="Gene3D" id="1.10.8.430">
    <property type="entry name" value="Helical domain of apoptotic protease-activating factors"/>
    <property type="match status" value="1"/>
</dbReference>
<keyword evidence="3" id="KW-0611">Plant defense</keyword>
<keyword evidence="5" id="KW-0812">Transmembrane</keyword>
<dbReference type="InterPro" id="IPR000157">
    <property type="entry name" value="TIR_dom"/>
</dbReference>
<dbReference type="Gene3D" id="3.40.50.10140">
    <property type="entry name" value="Toll/interleukin-1 receptor homology (TIR) domain"/>
    <property type="match status" value="1"/>
</dbReference>
<dbReference type="InterPro" id="IPR027417">
    <property type="entry name" value="P-loop_NTPase"/>
</dbReference>
<protein>
    <recommendedName>
        <fullName evidence="6">TIR domain-containing protein</fullName>
    </recommendedName>
</protein>
<keyword evidence="8" id="KW-1185">Reference proteome</keyword>
<keyword evidence="1" id="KW-0433">Leucine-rich repeat</keyword>
<dbReference type="InterPro" id="IPR058192">
    <property type="entry name" value="WHD_ROQ1-like"/>
</dbReference>
<dbReference type="GO" id="GO:0006952">
    <property type="term" value="P:defense response"/>
    <property type="evidence" value="ECO:0007669"/>
    <property type="project" value="UniProtKB-KW"/>
</dbReference>
<dbReference type="InterPro" id="IPR032675">
    <property type="entry name" value="LRR_dom_sf"/>
</dbReference>
<organism evidence="7 8">
    <name type="scientific">Daucus carota subsp. sativus</name>
    <name type="common">Carrot</name>
    <dbReference type="NCBI Taxonomy" id="79200"/>
    <lineage>
        <taxon>Eukaryota</taxon>
        <taxon>Viridiplantae</taxon>
        <taxon>Streptophyta</taxon>
        <taxon>Embryophyta</taxon>
        <taxon>Tracheophyta</taxon>
        <taxon>Spermatophyta</taxon>
        <taxon>Magnoliopsida</taxon>
        <taxon>eudicotyledons</taxon>
        <taxon>Gunneridae</taxon>
        <taxon>Pentapetalae</taxon>
        <taxon>asterids</taxon>
        <taxon>campanulids</taxon>
        <taxon>Apiales</taxon>
        <taxon>Apiaceae</taxon>
        <taxon>Apioideae</taxon>
        <taxon>Scandiceae</taxon>
        <taxon>Daucinae</taxon>
        <taxon>Daucus</taxon>
        <taxon>Daucus sect. Daucus</taxon>
    </lineage>
</organism>
<keyword evidence="4" id="KW-0520">NAD</keyword>
<evidence type="ECO:0000256" key="5">
    <source>
        <dbReference type="SAM" id="Phobius"/>
    </source>
</evidence>
<name>A0AAF0XSK9_DAUCS</name>
<dbReference type="Proteomes" id="UP000077755">
    <property type="component" value="Chromosome 8"/>
</dbReference>
<dbReference type="InterPro" id="IPR055414">
    <property type="entry name" value="LRR_R13L4/SHOC2-like"/>
</dbReference>
<evidence type="ECO:0000256" key="3">
    <source>
        <dbReference type="ARBA" id="ARBA00022821"/>
    </source>
</evidence>
<evidence type="ECO:0000256" key="2">
    <source>
        <dbReference type="ARBA" id="ARBA00022737"/>
    </source>
</evidence>
<feature type="domain" description="TIR" evidence="6">
    <location>
        <begin position="19"/>
        <end position="186"/>
    </location>
</feature>
<dbReference type="PROSITE" id="PS50104">
    <property type="entry name" value="TIR"/>
    <property type="match status" value="1"/>
</dbReference>
<dbReference type="SMART" id="SM00255">
    <property type="entry name" value="TIR"/>
    <property type="match status" value="1"/>
</dbReference>
<keyword evidence="2" id="KW-0677">Repeat</keyword>
<evidence type="ECO:0000313" key="7">
    <source>
        <dbReference type="EMBL" id="WOH12537.1"/>
    </source>
</evidence>
<evidence type="ECO:0000256" key="1">
    <source>
        <dbReference type="ARBA" id="ARBA00022614"/>
    </source>
</evidence>
<dbReference type="PANTHER" id="PTHR11017:SF271">
    <property type="entry name" value="DISEASE RESISTANCE PROTEIN (TIR-NBS-LRR CLASS) FAMILY"/>
    <property type="match status" value="1"/>
</dbReference>
<proteinExistence type="predicted"/>
<dbReference type="InterPro" id="IPR035897">
    <property type="entry name" value="Toll_tir_struct_dom_sf"/>
</dbReference>